<reference evidence="2 3" key="2">
    <citation type="journal article" date="2014" name="PLoS ONE">
        <title>Evolution of mitochondria reconstructed from the energy metabolism of living bacteria.</title>
        <authorList>
            <person name="Degli Esposti M."/>
            <person name="Chouaia B."/>
            <person name="Comandatore F."/>
            <person name="Crotti E."/>
            <person name="Sassera D."/>
            <person name="Lievens P.M."/>
            <person name="Daffonchio D."/>
            <person name="Bandi C."/>
        </authorList>
    </citation>
    <scope>NUCLEOTIDE SEQUENCE [LARGE SCALE GENOMIC DNA]</scope>
    <source>
        <strain evidence="3">AM169</strain>
    </source>
</reference>
<comment type="caution">
    <text evidence="2">The sequence shown here is derived from an EMBL/GenBank/DDBJ whole genome shotgun (WGS) entry which is preliminary data.</text>
</comment>
<organism evidence="2 3">
    <name type="scientific">Parasaccharibacter apium</name>
    <dbReference type="NCBI Taxonomy" id="1510841"/>
    <lineage>
        <taxon>Bacteria</taxon>
        <taxon>Pseudomonadati</taxon>
        <taxon>Pseudomonadota</taxon>
        <taxon>Alphaproteobacteria</taxon>
        <taxon>Acetobacterales</taxon>
        <taxon>Acetobacteraceae</taxon>
        <taxon>Parasaccharibacter</taxon>
    </lineage>
</organism>
<dbReference type="RefSeq" id="WP_043561829.1">
    <property type="nucleotide sequence ID" value="NZ_CBLY010000007.1"/>
</dbReference>
<evidence type="ECO:0000313" key="2">
    <source>
        <dbReference type="EMBL" id="CDG34492.1"/>
    </source>
</evidence>
<dbReference type="GO" id="GO:0016746">
    <property type="term" value="F:acyltransferase activity"/>
    <property type="evidence" value="ECO:0007669"/>
    <property type="project" value="InterPro"/>
</dbReference>
<reference evidence="2 3" key="1">
    <citation type="journal article" date="2014" name="Genome Biol. Evol.">
        <title>Acetic acid bacteria genomes reveal functional traits for adaptation to life in insect guts.</title>
        <authorList>
            <person name="Chouaia B."/>
            <person name="Gaiarsa S."/>
            <person name="Crotti E."/>
            <person name="Comandatore F."/>
            <person name="Degli Esposti M."/>
            <person name="Ricci I."/>
            <person name="Alma A."/>
            <person name="Favia G."/>
            <person name="Bandi C."/>
            <person name="Daffonchio D."/>
        </authorList>
    </citation>
    <scope>NUCLEOTIDE SEQUENCE [LARGE SCALE GENOMIC DNA]</scope>
    <source>
        <strain evidence="3">AM169</strain>
    </source>
</reference>
<gene>
    <name evidence="2" type="ORF">SACS_1754</name>
</gene>
<sequence>MIISIAGIGCWGDGLHGWAEAKPVLRGDTPHDGTSLTLPPPASLPANERRRASQVIRLAMLCAEEACQQAGCHAGDLPAIFASSNGDGFIINRILESLASPAGAVSPSLFHNSVHNAPAGYWMISHKSHQPAVSLGLHDETLPAALLKAAAEAHAEEKPVLFCLYDAPIPGSLGTVRRTRGSFGCALILTPGRDTSLQLALSLKNGRDVRDPFSSLPESLADMARHNPAGQILPLLQAIACGQDQSISLPYGANHMTIALTHAQP</sequence>
<protein>
    <submittedName>
        <fullName evidence="2">3-oxoacyl-[ACP] synthase</fullName>
    </submittedName>
</protein>
<evidence type="ECO:0000259" key="1">
    <source>
        <dbReference type="Pfam" id="PF13723"/>
    </source>
</evidence>
<dbReference type="InterPro" id="IPR016039">
    <property type="entry name" value="Thiolase-like"/>
</dbReference>
<name>A0A7U7J2A0_9PROT</name>
<accession>A0A7U7J2A0</accession>
<dbReference type="EMBL" id="CBLY010000007">
    <property type="protein sequence ID" value="CDG34492.1"/>
    <property type="molecule type" value="Genomic_DNA"/>
</dbReference>
<feature type="domain" description="Beta-ketoacyl synthase-like N-terminal" evidence="1">
    <location>
        <begin position="38"/>
        <end position="204"/>
    </location>
</feature>
<evidence type="ECO:0000313" key="3">
    <source>
        <dbReference type="Proteomes" id="UP000027590"/>
    </source>
</evidence>
<dbReference type="AlphaFoldDB" id="A0A7U7J2A0"/>
<dbReference type="InterPro" id="IPR014030">
    <property type="entry name" value="Ketoacyl_synth_N"/>
</dbReference>
<dbReference type="Pfam" id="PF13723">
    <property type="entry name" value="Ketoacyl-synt_2"/>
    <property type="match status" value="1"/>
</dbReference>
<proteinExistence type="predicted"/>
<dbReference type="Proteomes" id="UP000027590">
    <property type="component" value="Unassembled WGS sequence"/>
</dbReference>
<dbReference type="SUPFAM" id="SSF53901">
    <property type="entry name" value="Thiolase-like"/>
    <property type="match status" value="1"/>
</dbReference>